<gene>
    <name evidence="1" type="ORF">GGE06_007670</name>
</gene>
<evidence type="ECO:0000313" key="1">
    <source>
        <dbReference type="EMBL" id="MBB4986699.1"/>
    </source>
</evidence>
<evidence type="ECO:0000313" key="2">
    <source>
        <dbReference type="Proteomes" id="UP000582643"/>
    </source>
</evidence>
<name>A0A7W7U854_9ACTN</name>
<comment type="caution">
    <text evidence="1">The sequence shown here is derived from an EMBL/GenBank/DDBJ whole genome shotgun (WGS) entry which is preliminary data.</text>
</comment>
<reference evidence="1 2" key="1">
    <citation type="submission" date="2020-08" db="EMBL/GenBank/DDBJ databases">
        <title>Genomic Encyclopedia of Type Strains, Phase III (KMG-III): the genomes of soil and plant-associated and newly described type strains.</title>
        <authorList>
            <person name="Whitman W."/>
        </authorList>
    </citation>
    <scope>NUCLEOTIDE SEQUENCE [LARGE SCALE GENOMIC DNA]</scope>
    <source>
        <strain evidence="1 2">SFB5A</strain>
    </source>
</reference>
<proteinExistence type="predicted"/>
<dbReference type="Proteomes" id="UP000582643">
    <property type="component" value="Unassembled WGS sequence"/>
</dbReference>
<keyword evidence="2" id="KW-1185">Reference proteome</keyword>
<dbReference type="AlphaFoldDB" id="A0A7W7U854"/>
<protein>
    <submittedName>
        <fullName evidence="1">Uncharacterized protein</fullName>
    </submittedName>
</protein>
<organism evidence="1 2">
    <name type="scientific">Streptomyces nymphaeiformis</name>
    <dbReference type="NCBI Taxonomy" id="2663842"/>
    <lineage>
        <taxon>Bacteria</taxon>
        <taxon>Bacillati</taxon>
        <taxon>Actinomycetota</taxon>
        <taxon>Actinomycetes</taxon>
        <taxon>Kitasatosporales</taxon>
        <taxon>Streptomycetaceae</taxon>
        <taxon>Streptomyces</taxon>
    </lineage>
</organism>
<dbReference type="RefSeq" id="WP_184932925.1">
    <property type="nucleotide sequence ID" value="NZ_JACHJY010000014.1"/>
</dbReference>
<accession>A0A7W7U854</accession>
<sequence>MGYDATRPATYPDEPRLALLTQAEAHETIELLQLLEQFGPGGGGPAAGQLAADLARRLPAP</sequence>
<dbReference type="EMBL" id="JACHJY010000014">
    <property type="protein sequence ID" value="MBB4986699.1"/>
    <property type="molecule type" value="Genomic_DNA"/>
</dbReference>